<dbReference type="AlphaFoldDB" id="A0A2N5E6B9"/>
<dbReference type="GO" id="GO:0000976">
    <property type="term" value="F:transcription cis-regulatory region binding"/>
    <property type="evidence" value="ECO:0007669"/>
    <property type="project" value="TreeGrafter"/>
</dbReference>
<dbReference type="CDD" id="cd06267">
    <property type="entry name" value="PBP1_LacI_sugar_binding-like"/>
    <property type="match status" value="1"/>
</dbReference>
<dbReference type="PROSITE" id="PS50932">
    <property type="entry name" value="HTH_LACI_2"/>
    <property type="match status" value="1"/>
</dbReference>
<reference evidence="5 6" key="1">
    <citation type="submission" date="2017-12" db="EMBL/GenBank/DDBJ databases">
        <title>Characterization of six clinical isolates of Enterochimera gen. nov., a novel genus of the Yersiniaciae family and the three species Enterochimera arupensis sp. nov., Enterochimera coloradensis sp. nov, and Enterochimera californica sp. nov.</title>
        <authorList>
            <person name="Rossi A."/>
            <person name="Fisher M."/>
        </authorList>
    </citation>
    <scope>NUCLEOTIDE SEQUENCE [LARGE SCALE GENOMIC DNA]</scope>
    <source>
        <strain evidence="6">2015-Iso6</strain>
    </source>
</reference>
<dbReference type="InterPro" id="IPR000843">
    <property type="entry name" value="HTH_LacI"/>
</dbReference>
<evidence type="ECO:0000259" key="4">
    <source>
        <dbReference type="PROSITE" id="PS50932"/>
    </source>
</evidence>
<dbReference type="EMBL" id="PJZF01000008">
    <property type="protein sequence ID" value="PLR36868.1"/>
    <property type="molecule type" value="Genomic_DNA"/>
</dbReference>
<protein>
    <submittedName>
        <fullName evidence="5">LacI family transcriptional regulator</fullName>
    </submittedName>
</protein>
<accession>A0A2N5E6B9</accession>
<dbReference type="SMART" id="SM00354">
    <property type="entry name" value="HTH_LACI"/>
    <property type="match status" value="1"/>
</dbReference>
<evidence type="ECO:0000313" key="6">
    <source>
        <dbReference type="Proteomes" id="UP000234240"/>
    </source>
</evidence>
<keyword evidence="1" id="KW-0805">Transcription regulation</keyword>
<evidence type="ECO:0000256" key="2">
    <source>
        <dbReference type="ARBA" id="ARBA00023125"/>
    </source>
</evidence>
<gene>
    <name evidence="5" type="ORF">CYR55_11525</name>
</gene>
<dbReference type="SUPFAM" id="SSF53822">
    <property type="entry name" value="Periplasmic binding protein-like I"/>
    <property type="match status" value="1"/>
</dbReference>
<dbReference type="GO" id="GO:0003700">
    <property type="term" value="F:DNA-binding transcription factor activity"/>
    <property type="evidence" value="ECO:0007669"/>
    <property type="project" value="TreeGrafter"/>
</dbReference>
<comment type="caution">
    <text evidence="5">The sequence shown here is derived from an EMBL/GenBank/DDBJ whole genome shotgun (WGS) entry which is preliminary data.</text>
</comment>
<dbReference type="Pfam" id="PF00356">
    <property type="entry name" value="LacI"/>
    <property type="match status" value="1"/>
</dbReference>
<dbReference type="Gene3D" id="3.40.50.2300">
    <property type="match status" value="2"/>
</dbReference>
<keyword evidence="2" id="KW-0238">DNA-binding</keyword>
<dbReference type="PANTHER" id="PTHR30146">
    <property type="entry name" value="LACI-RELATED TRANSCRIPTIONAL REPRESSOR"/>
    <property type="match status" value="1"/>
</dbReference>
<dbReference type="PANTHER" id="PTHR30146:SF109">
    <property type="entry name" value="HTH-TYPE TRANSCRIPTIONAL REGULATOR GALS"/>
    <property type="match status" value="1"/>
</dbReference>
<evidence type="ECO:0000256" key="1">
    <source>
        <dbReference type="ARBA" id="ARBA00023015"/>
    </source>
</evidence>
<dbReference type="Pfam" id="PF13377">
    <property type="entry name" value="Peripla_BP_3"/>
    <property type="match status" value="1"/>
</dbReference>
<dbReference type="OrthoDB" id="9798934at2"/>
<organism evidence="5 6">
    <name type="scientific">Chimaeribacter californicus</name>
    <dbReference type="NCBI Taxonomy" id="2060067"/>
    <lineage>
        <taxon>Bacteria</taxon>
        <taxon>Pseudomonadati</taxon>
        <taxon>Pseudomonadota</taxon>
        <taxon>Gammaproteobacteria</taxon>
        <taxon>Enterobacterales</taxon>
        <taxon>Yersiniaceae</taxon>
        <taxon>Chimaeribacter</taxon>
    </lineage>
</organism>
<keyword evidence="3" id="KW-0804">Transcription</keyword>
<dbReference type="InterPro" id="IPR010982">
    <property type="entry name" value="Lambda_DNA-bd_dom_sf"/>
</dbReference>
<dbReference type="PROSITE" id="PS00356">
    <property type="entry name" value="HTH_LACI_1"/>
    <property type="match status" value="1"/>
</dbReference>
<keyword evidence="6" id="KW-1185">Reference proteome</keyword>
<evidence type="ECO:0000313" key="5">
    <source>
        <dbReference type="EMBL" id="PLR36868.1"/>
    </source>
</evidence>
<dbReference type="Gene3D" id="1.10.260.40">
    <property type="entry name" value="lambda repressor-like DNA-binding domains"/>
    <property type="match status" value="1"/>
</dbReference>
<sequence length="330" mass="35432">MIMAVRVRDIAQQAGVSVGAVSRALKGQPGLKEATRTRIVEVARRLGYDFSRLQSSPIKRVLFVLHRQHNIALALPFYSAVLLGAESACRERGIVLSVLATSPADSLAAAIRLHEPDAFLCAGYLEPERLAVLKASGKPVVLADLWQPGLAAINPDNQQGGYLATRHLIDLGRRRIAFLTRSLAHFSLREREKGYRQALFEAKILNDPALEVVAPPGDDAEQGLAQAVRQLMALPVPPDALFACNDAVALIALRVCREAGIRVPEQLAIVGFDDIEAAAQVVPGLTTLAVDKAALGRQAVEMLLAPPEDPPPQRQLPVTLVVRGSSQSTG</sequence>
<dbReference type="CDD" id="cd01392">
    <property type="entry name" value="HTH_LacI"/>
    <property type="match status" value="1"/>
</dbReference>
<dbReference type="Proteomes" id="UP000234240">
    <property type="component" value="Unassembled WGS sequence"/>
</dbReference>
<evidence type="ECO:0000256" key="3">
    <source>
        <dbReference type="ARBA" id="ARBA00023163"/>
    </source>
</evidence>
<feature type="domain" description="HTH lacI-type" evidence="4">
    <location>
        <begin position="5"/>
        <end position="59"/>
    </location>
</feature>
<dbReference type="InterPro" id="IPR046335">
    <property type="entry name" value="LacI/GalR-like_sensor"/>
</dbReference>
<name>A0A2N5E6B9_9GAMM</name>
<proteinExistence type="predicted"/>
<dbReference type="InterPro" id="IPR028082">
    <property type="entry name" value="Peripla_BP_I"/>
</dbReference>
<dbReference type="SUPFAM" id="SSF47413">
    <property type="entry name" value="lambda repressor-like DNA-binding domains"/>
    <property type="match status" value="1"/>
</dbReference>